<evidence type="ECO:0000313" key="4">
    <source>
        <dbReference type="Proteomes" id="UP000018320"/>
    </source>
</evidence>
<dbReference type="PANTHER" id="PTHR45662">
    <property type="entry name" value="PHOSPHATIDYLINOSITIDE PHOSPHATASE SAC1"/>
    <property type="match status" value="1"/>
</dbReference>
<proteinExistence type="predicted"/>
<dbReference type="PANTHER" id="PTHR45662:SF2">
    <property type="entry name" value="PHOSPHATIDYLINOSITOL-3-PHOSPHATASE SAC1"/>
    <property type="match status" value="1"/>
</dbReference>
<dbReference type="Pfam" id="PF02383">
    <property type="entry name" value="Syja_N"/>
    <property type="match status" value="1"/>
</dbReference>
<sequence length="586" mass="66141">MELLSTPTHIYLRRAHHCISFSRSDSSLVYEPPPLDVLKKATLVDNYVFFLGVIRIFGYNFPLVCKPAVPAISFIEAHSSTARRISPHPPLEDGTPCYPLRVDNIIVLHANAIDKYVHFLLCNAVADVCRQCYIDTSRHFSPDDSYCWNRHLYPSQITSTEQLPRLRLETIVGECMAYLFSGFYEQWMIGPSSYISLRMERCIDNAGHRYFNRGISSAGYTANTARLRLYYNTTLVYTLFRGSLPLAFSQPPTYKFTPAIRFPDGAHEEQGLAQFSSLLQRHISLLLGNLVTADAEVLIVNLLKNEVDLLDDSIAASERKSLETADERALTAFFTESMRKTADSRRKNSLNVKLMNYNIRRHSNTEYHQLADDIATSTVLVPSGDVGVALPDFVQKCYPRINCLDCVDRTTLFQTILLQKVFKYYARTKALDLTGYEHAIQSMSFACGEVCSYSYMNAPPQRRLANLQKTGVCVHQIDAIYDVCNALFRYISNRYTQQINTYNSSIFNNQSTTYQMDALACLNLPVILVIATWTAIICDVLCGYLEASLPQVLRLCSTGAIVVLVVLIVILSSGSNRRGSSHQQIQ</sequence>
<dbReference type="VEuPathDB" id="GiardiaDB:DHA2_151338"/>
<dbReference type="GO" id="GO:0005783">
    <property type="term" value="C:endoplasmic reticulum"/>
    <property type="evidence" value="ECO:0007669"/>
    <property type="project" value="TreeGrafter"/>
</dbReference>
<dbReference type="PROSITE" id="PS50275">
    <property type="entry name" value="SAC"/>
    <property type="match status" value="1"/>
</dbReference>
<name>V6TM29_GIAIN</name>
<gene>
    <name evidence="3" type="ORF">DHA2_151338</name>
</gene>
<keyword evidence="1" id="KW-0812">Transmembrane</keyword>
<keyword evidence="1" id="KW-0472">Membrane</keyword>
<reference evidence="4" key="1">
    <citation type="submission" date="2012-02" db="EMBL/GenBank/DDBJ databases">
        <title>Genome sequencing of Giardia lamblia Genotypes A2 and B isolates (DH and GS) and comparative analysis with the genomes of Genotypes A1 and E (WB and Pig).</title>
        <authorList>
            <person name="Adam R."/>
            <person name="Dahlstrom E."/>
            <person name="Martens C."/>
            <person name="Bruno D."/>
            <person name="Barbian K."/>
            <person name="Porcella S.F."/>
            <person name="Nash T."/>
        </authorList>
    </citation>
    <scope>NUCLEOTIDE SEQUENCE</scope>
    <source>
        <strain evidence="4">DH</strain>
    </source>
</reference>
<feature type="transmembrane region" description="Helical" evidence="1">
    <location>
        <begin position="522"/>
        <end position="545"/>
    </location>
</feature>
<dbReference type="GO" id="GO:0046856">
    <property type="term" value="P:phosphatidylinositol dephosphorylation"/>
    <property type="evidence" value="ECO:0007669"/>
    <property type="project" value="TreeGrafter"/>
</dbReference>
<dbReference type="InterPro" id="IPR002013">
    <property type="entry name" value="SAC_dom"/>
</dbReference>
<keyword evidence="1" id="KW-1133">Transmembrane helix</keyword>
<feature type="domain" description="SAC" evidence="2">
    <location>
        <begin position="143"/>
        <end position="423"/>
    </location>
</feature>
<feature type="transmembrane region" description="Helical" evidence="1">
    <location>
        <begin position="552"/>
        <end position="571"/>
    </location>
</feature>
<evidence type="ECO:0000256" key="1">
    <source>
        <dbReference type="SAM" id="Phobius"/>
    </source>
</evidence>
<dbReference type="VEuPathDB" id="GiardiaDB:GL50803_0016356"/>
<comment type="caution">
    <text evidence="3">The sequence shown here is derived from an EMBL/GenBank/DDBJ whole genome shotgun (WGS) entry which is preliminary data.</text>
</comment>
<dbReference type="VEuPathDB" id="GiardiaDB:QR46_1087"/>
<evidence type="ECO:0000259" key="2">
    <source>
        <dbReference type="PROSITE" id="PS50275"/>
    </source>
</evidence>
<evidence type="ECO:0000313" key="3">
    <source>
        <dbReference type="EMBL" id="ESU39781.1"/>
    </source>
</evidence>
<organism evidence="3 4">
    <name type="scientific">Giardia intestinalis</name>
    <name type="common">Giardia lamblia</name>
    <dbReference type="NCBI Taxonomy" id="5741"/>
    <lineage>
        <taxon>Eukaryota</taxon>
        <taxon>Metamonada</taxon>
        <taxon>Diplomonadida</taxon>
        <taxon>Hexamitidae</taxon>
        <taxon>Giardiinae</taxon>
        <taxon>Giardia</taxon>
    </lineage>
</organism>
<dbReference type="AlphaFoldDB" id="V6TM29"/>
<dbReference type="VEuPathDB" id="GiardiaDB:GL50581_2112"/>
<dbReference type="Proteomes" id="UP000018320">
    <property type="component" value="Unassembled WGS sequence"/>
</dbReference>
<accession>V6TM29</accession>
<reference evidence="3 4" key="2">
    <citation type="journal article" date="2013" name="Genome Biol. Evol.">
        <title>Genome sequencing of Giardia lamblia genotypes A2 and B isolates (DH and GS) and comparative analysis with the genomes of genotypes A1 and E (WB and Pig).</title>
        <authorList>
            <person name="Adam R.D."/>
            <person name="Dahlstrom E.W."/>
            <person name="Martens C.A."/>
            <person name="Bruno D.P."/>
            <person name="Barbian K.D."/>
            <person name="Ricklefs S.M."/>
            <person name="Hernandez M.M."/>
            <person name="Narla N.P."/>
            <person name="Patel R.B."/>
            <person name="Porcella S.F."/>
            <person name="Nash T.E."/>
        </authorList>
    </citation>
    <scope>NUCLEOTIDE SEQUENCE [LARGE SCALE GENOMIC DNA]</scope>
    <source>
        <strain evidence="3 4">DH</strain>
    </source>
</reference>
<dbReference type="GO" id="GO:0043812">
    <property type="term" value="F:phosphatidylinositol-4-phosphate phosphatase activity"/>
    <property type="evidence" value="ECO:0007669"/>
    <property type="project" value="TreeGrafter"/>
</dbReference>
<protein>
    <submittedName>
        <fullName evidence="3">Phosphoinositide polyphosphatase, Sac family protein</fullName>
    </submittedName>
</protein>
<dbReference type="EMBL" id="AHGT01000001">
    <property type="protein sequence ID" value="ESU39781.1"/>
    <property type="molecule type" value="Genomic_DNA"/>
</dbReference>